<evidence type="ECO:0000256" key="1">
    <source>
        <dbReference type="SAM" id="SignalP"/>
    </source>
</evidence>
<dbReference type="Gene3D" id="2.60.40.1820">
    <property type="match status" value="1"/>
</dbReference>
<feature type="domain" description="Water stress and hypersensitive response" evidence="2">
    <location>
        <begin position="27"/>
        <end position="144"/>
    </location>
</feature>
<evidence type="ECO:0000313" key="4">
    <source>
        <dbReference type="Proteomes" id="UP001197028"/>
    </source>
</evidence>
<dbReference type="PROSITE" id="PS51257">
    <property type="entry name" value="PROKAR_LIPOPROTEIN"/>
    <property type="match status" value="1"/>
</dbReference>
<sequence length="156" mass="17037">MLKSLLLITIAVLLMSGCADMVQKPQVKVVSIRYAIITKHSQEIGVRLAIHNPNDFSIPIQKGSANITVEGQRIGKGVIPRAIKLPADGSVQITIPLQMNVALLKSDLPEILLEGKVSYLISGKVMISSRGHTYYPFTYKGTLNTSEAEKIIKRIA</sequence>
<gene>
    <name evidence="3" type="ORF">HJG40_02575</name>
</gene>
<evidence type="ECO:0000259" key="2">
    <source>
        <dbReference type="SMART" id="SM00769"/>
    </source>
</evidence>
<reference evidence="3 4" key="1">
    <citation type="journal article" date="2021" name="ISME J.">
        <title>Genomic evolution of the class Acidithiobacillia: deep-branching Proteobacteria living in extreme acidic conditions.</title>
        <authorList>
            <person name="Moya-Beltran A."/>
            <person name="Beard S."/>
            <person name="Rojas-Villalobos C."/>
            <person name="Issotta F."/>
            <person name="Gallardo Y."/>
            <person name="Ulloa R."/>
            <person name="Giaveno A."/>
            <person name="Degli Esposti M."/>
            <person name="Johnson D.B."/>
            <person name="Quatrini R."/>
        </authorList>
    </citation>
    <scope>NUCLEOTIDE SEQUENCE [LARGE SCALE GENOMIC DNA]</scope>
    <source>
        <strain evidence="3 4">ATCC 19703</strain>
    </source>
</reference>
<dbReference type="EMBL" id="JABELD010000017">
    <property type="protein sequence ID" value="MBU2737709.1"/>
    <property type="molecule type" value="Genomic_DNA"/>
</dbReference>
<protein>
    <recommendedName>
        <fullName evidence="2">Water stress and hypersensitive response domain-containing protein</fullName>
    </recommendedName>
</protein>
<dbReference type="SMART" id="SM00769">
    <property type="entry name" value="WHy"/>
    <property type="match status" value="1"/>
</dbReference>
<name>A0ABS5ZM28_9PROT</name>
<dbReference type="Proteomes" id="UP001197028">
    <property type="component" value="Unassembled WGS sequence"/>
</dbReference>
<dbReference type="RefSeq" id="WP_215862747.1">
    <property type="nucleotide sequence ID" value="NZ_JABELD010000017.1"/>
</dbReference>
<feature type="chain" id="PRO_5045600128" description="Water stress and hypersensitive response domain-containing protein" evidence="1">
    <location>
        <begin position="22"/>
        <end position="156"/>
    </location>
</feature>
<feature type="signal peptide" evidence="1">
    <location>
        <begin position="1"/>
        <end position="21"/>
    </location>
</feature>
<keyword evidence="1" id="KW-0732">Signal</keyword>
<dbReference type="InterPro" id="IPR004864">
    <property type="entry name" value="LEA_2"/>
</dbReference>
<accession>A0ABS5ZM28</accession>
<organism evidence="3 4">
    <name type="scientific">Acidithiobacillus concretivorus</name>
    <dbReference type="NCBI Taxonomy" id="3063952"/>
    <lineage>
        <taxon>Bacteria</taxon>
        <taxon>Pseudomonadati</taxon>
        <taxon>Pseudomonadota</taxon>
        <taxon>Acidithiobacillia</taxon>
        <taxon>Acidithiobacillales</taxon>
        <taxon>Acidithiobacillaceae</taxon>
        <taxon>Acidithiobacillus</taxon>
    </lineage>
</organism>
<dbReference type="Pfam" id="PF03168">
    <property type="entry name" value="LEA_2"/>
    <property type="match status" value="1"/>
</dbReference>
<dbReference type="InterPro" id="IPR013990">
    <property type="entry name" value="WHy-dom"/>
</dbReference>
<proteinExistence type="predicted"/>
<keyword evidence="4" id="KW-1185">Reference proteome</keyword>
<evidence type="ECO:0000313" key="3">
    <source>
        <dbReference type="EMBL" id="MBU2737709.1"/>
    </source>
</evidence>
<comment type="caution">
    <text evidence="3">The sequence shown here is derived from an EMBL/GenBank/DDBJ whole genome shotgun (WGS) entry which is preliminary data.</text>
</comment>
<dbReference type="SUPFAM" id="SSF117070">
    <property type="entry name" value="LEA14-like"/>
    <property type="match status" value="1"/>
</dbReference>